<dbReference type="PANTHER" id="PTHR46086:SF3">
    <property type="entry name" value="TRIACYLGLYCEROL LIPASE OBL1"/>
    <property type="match status" value="1"/>
</dbReference>
<dbReference type="SUPFAM" id="SSF53474">
    <property type="entry name" value="alpha/beta-Hydrolases"/>
    <property type="match status" value="1"/>
</dbReference>
<accession>A9ER08</accession>
<evidence type="ECO:0000313" key="3">
    <source>
        <dbReference type="EMBL" id="CAN94207.1"/>
    </source>
</evidence>
<organism evidence="3 4">
    <name type="scientific">Sorangium cellulosum (strain So ce56)</name>
    <name type="common">Polyangium cellulosum (strain So ce56)</name>
    <dbReference type="NCBI Taxonomy" id="448385"/>
    <lineage>
        <taxon>Bacteria</taxon>
        <taxon>Pseudomonadati</taxon>
        <taxon>Myxococcota</taxon>
        <taxon>Polyangia</taxon>
        <taxon>Polyangiales</taxon>
        <taxon>Polyangiaceae</taxon>
        <taxon>Sorangium</taxon>
    </lineage>
</organism>
<dbReference type="EMBL" id="AM746676">
    <property type="protein sequence ID" value="CAN94207.1"/>
    <property type="molecule type" value="Genomic_DNA"/>
</dbReference>
<evidence type="ECO:0000259" key="2">
    <source>
        <dbReference type="Pfam" id="PF01764"/>
    </source>
</evidence>
<evidence type="ECO:0000256" key="1">
    <source>
        <dbReference type="SAM" id="MobiDB-lite"/>
    </source>
</evidence>
<dbReference type="HOGENOM" id="CLU_700007_0_0_7"/>
<feature type="domain" description="Fungal lipase-type" evidence="2">
    <location>
        <begin position="134"/>
        <end position="296"/>
    </location>
</feature>
<dbReference type="eggNOG" id="COG3675">
    <property type="taxonomic scope" value="Bacteria"/>
</dbReference>
<feature type="region of interest" description="Disordered" evidence="1">
    <location>
        <begin position="1"/>
        <end position="23"/>
    </location>
</feature>
<dbReference type="STRING" id="448385.sce4046"/>
<dbReference type="OrthoDB" id="5522031at2"/>
<proteinExistence type="predicted"/>
<keyword evidence="4" id="KW-1185">Reference proteome</keyword>
<dbReference type="InterPro" id="IPR002921">
    <property type="entry name" value="Fungal_lipase-type"/>
</dbReference>
<dbReference type="Pfam" id="PF01764">
    <property type="entry name" value="Lipase_3"/>
    <property type="match status" value="1"/>
</dbReference>
<dbReference type="PANTHER" id="PTHR46086">
    <property type="entry name" value="ALPHA/BETA-HYDROLASES SUPERFAMILY PROTEIN"/>
    <property type="match status" value="1"/>
</dbReference>
<gene>
    <name evidence="3" type="ordered locus">sce4046</name>
</gene>
<dbReference type="KEGG" id="scl:sce4046"/>
<reference evidence="3 4" key="1">
    <citation type="journal article" date="2007" name="Nat. Biotechnol.">
        <title>Complete genome sequence of the myxobacterium Sorangium cellulosum.</title>
        <authorList>
            <person name="Schneiker S."/>
            <person name="Perlova O."/>
            <person name="Kaiser O."/>
            <person name="Gerth K."/>
            <person name="Alici A."/>
            <person name="Altmeyer M.O."/>
            <person name="Bartels D."/>
            <person name="Bekel T."/>
            <person name="Beyer S."/>
            <person name="Bode E."/>
            <person name="Bode H.B."/>
            <person name="Bolten C.J."/>
            <person name="Choudhuri J.V."/>
            <person name="Doss S."/>
            <person name="Elnakady Y.A."/>
            <person name="Frank B."/>
            <person name="Gaigalat L."/>
            <person name="Goesmann A."/>
            <person name="Groeger C."/>
            <person name="Gross F."/>
            <person name="Jelsbak L."/>
            <person name="Jelsbak L."/>
            <person name="Kalinowski J."/>
            <person name="Kegler C."/>
            <person name="Knauber T."/>
            <person name="Konietzny S."/>
            <person name="Kopp M."/>
            <person name="Krause L."/>
            <person name="Krug D."/>
            <person name="Linke B."/>
            <person name="Mahmud T."/>
            <person name="Martinez-Arias R."/>
            <person name="McHardy A.C."/>
            <person name="Merai M."/>
            <person name="Meyer F."/>
            <person name="Mormann S."/>
            <person name="Munoz-Dorado J."/>
            <person name="Perez J."/>
            <person name="Pradella S."/>
            <person name="Rachid S."/>
            <person name="Raddatz G."/>
            <person name="Rosenau F."/>
            <person name="Rueckert C."/>
            <person name="Sasse F."/>
            <person name="Scharfe M."/>
            <person name="Schuster S.C."/>
            <person name="Suen G."/>
            <person name="Treuner-Lange A."/>
            <person name="Velicer G.J."/>
            <person name="Vorholter F.-J."/>
            <person name="Weissman K.J."/>
            <person name="Welch R.D."/>
            <person name="Wenzel S.C."/>
            <person name="Whitworth D.E."/>
            <person name="Wilhelm S."/>
            <person name="Wittmann C."/>
            <person name="Bloecker H."/>
            <person name="Puehler A."/>
            <person name="Mueller R."/>
        </authorList>
    </citation>
    <scope>NUCLEOTIDE SEQUENCE [LARGE SCALE GENOMIC DNA]</scope>
    <source>
        <strain evidence="4">So ce56</strain>
    </source>
</reference>
<dbReference type="InterPro" id="IPR044819">
    <property type="entry name" value="OBL-like"/>
</dbReference>
<sequence length="394" mass="43184">MEFGYYPDPRKDAPGGPTRASESLGKLRRRLEAVPAGEDPDVTVRALKAILCCNADDVVARLAQLTPGAYDSTAASILAAASTWAYSDIDTFARMVKQWICPARFVGAWLRNEALVLDPSVYMIQSDDSQVVILCFRGTTPTSLVDLLTDVSAKSDPFYTIGQIHGGFGRSVRALMAPIRQWLHLARGGKSINDTIAESHLDCCSEIGAEPIPDSPLKALYITGHSLGGAMAVIAAAHIFADESLRPYRSLLRGVYTFGQPMVSGKVFARYCDAAFGKMLFRHVYRWDAVPSLPPRTMGEYEHFGQEYEAADTGWQYRDSTITQSNIGSLRIALAGVAWVMDQLQGIREQPVVRDLALLLSRWVGNPPSLADHLPLNYVRTSQMARVGGEFGPR</sequence>
<dbReference type="InterPro" id="IPR029058">
    <property type="entry name" value="AB_hydrolase_fold"/>
</dbReference>
<name>A9ER08_SORC5</name>
<dbReference type="GO" id="GO:0004806">
    <property type="term" value="F:triacylglycerol lipase activity"/>
    <property type="evidence" value="ECO:0007669"/>
    <property type="project" value="InterPro"/>
</dbReference>
<dbReference type="CDD" id="cd00519">
    <property type="entry name" value="Lipase_3"/>
    <property type="match status" value="1"/>
</dbReference>
<evidence type="ECO:0000313" key="4">
    <source>
        <dbReference type="Proteomes" id="UP000002139"/>
    </source>
</evidence>
<dbReference type="Gene3D" id="3.40.50.1820">
    <property type="entry name" value="alpha/beta hydrolase"/>
    <property type="match status" value="1"/>
</dbReference>
<dbReference type="RefSeq" id="WP_012236677.1">
    <property type="nucleotide sequence ID" value="NC_010162.1"/>
</dbReference>
<dbReference type="Proteomes" id="UP000002139">
    <property type="component" value="Chromosome"/>
</dbReference>
<dbReference type="AlphaFoldDB" id="A9ER08"/>
<protein>
    <submittedName>
        <fullName evidence="3">Probable Lipase</fullName>
    </submittedName>
</protein>
<dbReference type="GO" id="GO:0006629">
    <property type="term" value="P:lipid metabolic process"/>
    <property type="evidence" value="ECO:0007669"/>
    <property type="project" value="InterPro"/>
</dbReference>